<evidence type="ECO:0000313" key="2">
    <source>
        <dbReference type="EMBL" id="OTP06848.1"/>
    </source>
</evidence>
<dbReference type="EMBL" id="NGMO01000005">
    <property type="protein sequence ID" value="OTP06848.1"/>
    <property type="molecule type" value="Genomic_DNA"/>
</dbReference>
<dbReference type="InterPro" id="IPR040491">
    <property type="entry name" value="DUF5626"/>
</dbReference>
<keyword evidence="3" id="KW-1185">Reference proteome</keyword>
<evidence type="ECO:0000259" key="1">
    <source>
        <dbReference type="Pfam" id="PF18540"/>
    </source>
</evidence>
<organism evidence="2 3">
    <name type="scientific">Candidatus Enterococcus wittei</name>
    <dbReference type="NCBI Taxonomy" id="1987383"/>
    <lineage>
        <taxon>Bacteria</taxon>
        <taxon>Bacillati</taxon>
        <taxon>Bacillota</taxon>
        <taxon>Bacilli</taxon>
        <taxon>Lactobacillales</taxon>
        <taxon>Enterococcaceae</taxon>
        <taxon>Enterococcus</taxon>
    </lineage>
</organism>
<dbReference type="Pfam" id="PF18540">
    <property type="entry name" value="DUF5626"/>
    <property type="match status" value="1"/>
</dbReference>
<protein>
    <recommendedName>
        <fullName evidence="1">DUF5626 domain-containing protein</fullName>
    </recommendedName>
</protein>
<evidence type="ECO:0000313" key="3">
    <source>
        <dbReference type="Proteomes" id="UP000194933"/>
    </source>
</evidence>
<reference evidence="2 3" key="1">
    <citation type="submission" date="2017-05" db="EMBL/GenBank/DDBJ databases">
        <title>The Genome Sequence of Enterococcus sp. 10A9_DIV0425.</title>
        <authorList>
            <consortium name="The Broad Institute Genomics Platform"/>
            <consortium name="The Broad Institute Genomic Center for Infectious Diseases"/>
            <person name="Earl A."/>
            <person name="Manson A."/>
            <person name="Schwartman J."/>
            <person name="Gilmore M."/>
            <person name="Abouelleil A."/>
            <person name="Cao P."/>
            <person name="Chapman S."/>
            <person name="Cusick C."/>
            <person name="Shea T."/>
            <person name="Young S."/>
            <person name="Neafsey D."/>
            <person name="Nusbaum C."/>
            <person name="Birren B."/>
        </authorList>
    </citation>
    <scope>NUCLEOTIDE SEQUENCE [LARGE SCALE GENOMIC DNA]</scope>
    <source>
        <strain evidence="2 3">10A9_DIV0425</strain>
    </source>
</reference>
<dbReference type="AlphaFoldDB" id="A0A242JVX7"/>
<accession>A0A242JVX7</accession>
<gene>
    <name evidence="2" type="ORF">A5844_002522</name>
</gene>
<feature type="domain" description="DUF5626" evidence="1">
    <location>
        <begin position="60"/>
        <end position="180"/>
    </location>
</feature>
<name>A0A242JVX7_9ENTE</name>
<dbReference type="RefSeq" id="WP_086285572.1">
    <property type="nucleotide sequence ID" value="NZ_NGMO01000005.1"/>
</dbReference>
<dbReference type="Gene3D" id="2.60.40.3860">
    <property type="match status" value="1"/>
</dbReference>
<comment type="caution">
    <text evidence="2">The sequence shown here is derived from an EMBL/GenBank/DDBJ whole genome shotgun (WGS) entry which is preliminary data.</text>
</comment>
<proteinExistence type="predicted"/>
<sequence>MLQEKYRGKAVFFASFTALVMLFILFVPTAGSVQAHQLETENPVALTKEQGNSSNHIEFDLSKNRRQVETIRLSNEEVVKIVVEPVSNSQIRLGNGGWNIYYYSGIFNCGFKIKVSSNSITSAYDPWYYHIGVSVKSSSLKRDNLKQATYYFEFGTPVWDFGGWSGWLRATINHSNNLVVTVK</sequence>
<dbReference type="Proteomes" id="UP000194933">
    <property type="component" value="Unassembled WGS sequence"/>
</dbReference>